<evidence type="ECO:0000313" key="2">
    <source>
        <dbReference type="EMBL" id="KAH0577794.1"/>
    </source>
</evidence>
<sequence length="349" mass="40407">MMDLSNPFKLFHDSQKQLEDITREKHNILSEIIRLQRKKHQLLELQTLPYQGTLQGVTKIDITTAISYDQQPPINYFTDRYINPLIQHQKVQQIDELAQDDQIHSVNAFFPSHFTNLAGLGGVLGTQFGTGGRIPPIERHSCYVDELKQKIKPTNKKETDTDYDRVSSLLLSANMELDLPFIVSQSKKILPLGRVLAESASQNFIIQSQFLPNSEQIGNYIQFSQVNQLIKQQNTPILDQLAKQIIKNKDSVKKFCQENKCIALTDKQKLFERDKHAIRTMKNQFAHDFDFTKSEGWKCQEIYFQQYQDKLIKSVIQIGSIDFDIPLAAAKPQDKISWEIYKLNFNFNK</sequence>
<dbReference type="AlphaFoldDB" id="V6LH90"/>
<organism evidence="1">
    <name type="scientific">Spironucleus salmonicida</name>
    <dbReference type="NCBI Taxonomy" id="348837"/>
    <lineage>
        <taxon>Eukaryota</taxon>
        <taxon>Metamonada</taxon>
        <taxon>Diplomonadida</taxon>
        <taxon>Hexamitidae</taxon>
        <taxon>Hexamitinae</taxon>
        <taxon>Spironucleus</taxon>
    </lineage>
</organism>
<dbReference type="Proteomes" id="UP000018208">
    <property type="component" value="Unassembled WGS sequence"/>
</dbReference>
<dbReference type="EMBL" id="AUWU02000001">
    <property type="protein sequence ID" value="KAH0577794.1"/>
    <property type="molecule type" value="Genomic_DNA"/>
</dbReference>
<evidence type="ECO:0000313" key="1">
    <source>
        <dbReference type="EMBL" id="EST43930.1"/>
    </source>
</evidence>
<evidence type="ECO:0000313" key="3">
    <source>
        <dbReference type="Proteomes" id="UP000018208"/>
    </source>
</evidence>
<dbReference type="EMBL" id="KI546130">
    <property type="protein sequence ID" value="EST43930.1"/>
    <property type="molecule type" value="Genomic_DNA"/>
</dbReference>
<gene>
    <name evidence="1" type="ORF">SS50377_16232</name>
    <name evidence="2" type="ORF">SS50377_21148</name>
</gene>
<reference evidence="2" key="2">
    <citation type="submission" date="2020-12" db="EMBL/GenBank/DDBJ databases">
        <title>New Spironucleus salmonicida genome in near-complete chromosomes.</title>
        <authorList>
            <person name="Xu F."/>
            <person name="Kurt Z."/>
            <person name="Jimenez-Gonzalez A."/>
            <person name="Astvaldsson A."/>
            <person name="Andersson J.O."/>
            <person name="Svard S.G."/>
        </authorList>
    </citation>
    <scope>NUCLEOTIDE SEQUENCE</scope>
    <source>
        <strain evidence="2">ATCC 50377</strain>
    </source>
</reference>
<proteinExistence type="predicted"/>
<accession>V6LH90</accession>
<reference evidence="1 2" key="1">
    <citation type="journal article" date="2014" name="PLoS Genet.">
        <title>The Genome of Spironucleus salmonicida Highlights a Fish Pathogen Adapted to Fluctuating Environments.</title>
        <authorList>
            <person name="Xu F."/>
            <person name="Jerlstrom-Hultqvist J."/>
            <person name="Einarsson E."/>
            <person name="Astvaldsson A."/>
            <person name="Svard S.G."/>
            <person name="Andersson J.O."/>
        </authorList>
    </citation>
    <scope>NUCLEOTIDE SEQUENCE</scope>
    <source>
        <strain evidence="2">ATCC 50377</strain>
    </source>
</reference>
<protein>
    <submittedName>
        <fullName evidence="1">Uncharacterized protein</fullName>
    </submittedName>
</protein>
<keyword evidence="3" id="KW-1185">Reference proteome</keyword>
<dbReference type="VEuPathDB" id="GiardiaDB:SS50377_21148"/>
<name>V6LH90_9EUKA</name>